<keyword evidence="7" id="KW-0969">Cilium</keyword>
<dbReference type="Proteomes" id="UP000199409">
    <property type="component" value="Unassembled WGS sequence"/>
</dbReference>
<dbReference type="PROSITE" id="PS00675">
    <property type="entry name" value="SIGMA54_INTERACT_1"/>
    <property type="match status" value="1"/>
</dbReference>
<keyword evidence="3" id="KW-0805">Transcription regulation</keyword>
<evidence type="ECO:0000259" key="6">
    <source>
        <dbReference type="PROSITE" id="PS50045"/>
    </source>
</evidence>
<dbReference type="PROSITE" id="PS00676">
    <property type="entry name" value="SIGMA54_INTERACT_2"/>
    <property type="match status" value="1"/>
</dbReference>
<gene>
    <name evidence="7" type="ORF">SAMN05660420_03159</name>
</gene>
<dbReference type="GO" id="GO:0005524">
    <property type="term" value="F:ATP binding"/>
    <property type="evidence" value="ECO:0007669"/>
    <property type="project" value="UniProtKB-KW"/>
</dbReference>
<name>A0A1H4DZM1_9BACT</name>
<dbReference type="Gene3D" id="3.40.50.300">
    <property type="entry name" value="P-loop containing nucleotide triphosphate hydrolases"/>
    <property type="match status" value="1"/>
</dbReference>
<keyword evidence="8" id="KW-1185">Reference proteome</keyword>
<dbReference type="Pfam" id="PF25601">
    <property type="entry name" value="AAA_lid_14"/>
    <property type="match status" value="1"/>
</dbReference>
<evidence type="ECO:0000256" key="4">
    <source>
        <dbReference type="ARBA" id="ARBA00023125"/>
    </source>
</evidence>
<dbReference type="InterPro" id="IPR025944">
    <property type="entry name" value="Sigma_54_int_dom_CS"/>
</dbReference>
<feature type="domain" description="Sigma-54 factor interaction" evidence="6">
    <location>
        <begin position="130"/>
        <end position="359"/>
    </location>
</feature>
<dbReference type="PANTHER" id="PTHR32071">
    <property type="entry name" value="TRANSCRIPTIONAL REGULATORY PROTEIN"/>
    <property type="match status" value="1"/>
</dbReference>
<dbReference type="Pfam" id="PF00158">
    <property type="entry name" value="Sigma54_activat"/>
    <property type="match status" value="1"/>
</dbReference>
<dbReference type="SUPFAM" id="SSF52540">
    <property type="entry name" value="P-loop containing nucleoside triphosphate hydrolases"/>
    <property type="match status" value="1"/>
</dbReference>
<dbReference type="PANTHER" id="PTHR32071:SF57">
    <property type="entry name" value="C4-DICARBOXYLATE TRANSPORT TRANSCRIPTIONAL REGULATORY PROTEIN DCTD"/>
    <property type="match status" value="1"/>
</dbReference>
<evidence type="ECO:0000256" key="5">
    <source>
        <dbReference type="ARBA" id="ARBA00023163"/>
    </source>
</evidence>
<keyword evidence="1" id="KW-0547">Nucleotide-binding</keyword>
<dbReference type="Gene3D" id="1.10.10.60">
    <property type="entry name" value="Homeodomain-like"/>
    <property type="match status" value="1"/>
</dbReference>
<keyword evidence="7" id="KW-0282">Flagellum</keyword>
<dbReference type="InterPro" id="IPR027417">
    <property type="entry name" value="P-loop_NTPase"/>
</dbReference>
<dbReference type="SUPFAM" id="SSF46689">
    <property type="entry name" value="Homeodomain-like"/>
    <property type="match status" value="1"/>
</dbReference>
<accession>A0A1H4DZM1</accession>
<dbReference type="OrthoDB" id="9814761at2"/>
<organism evidence="7 8">
    <name type="scientific">Desulfuromusa kysingii</name>
    <dbReference type="NCBI Taxonomy" id="37625"/>
    <lineage>
        <taxon>Bacteria</taxon>
        <taxon>Pseudomonadati</taxon>
        <taxon>Thermodesulfobacteriota</taxon>
        <taxon>Desulfuromonadia</taxon>
        <taxon>Desulfuromonadales</taxon>
        <taxon>Geopsychrobacteraceae</taxon>
        <taxon>Desulfuromusa</taxon>
    </lineage>
</organism>
<dbReference type="Gene3D" id="1.10.8.60">
    <property type="match status" value="1"/>
</dbReference>
<keyword evidence="4" id="KW-0238">DNA-binding</keyword>
<dbReference type="PROSITE" id="PS50045">
    <property type="entry name" value="SIGMA54_INTERACT_4"/>
    <property type="match status" value="1"/>
</dbReference>
<evidence type="ECO:0000256" key="3">
    <source>
        <dbReference type="ARBA" id="ARBA00023015"/>
    </source>
</evidence>
<dbReference type="AlphaFoldDB" id="A0A1H4DZM1"/>
<dbReference type="GO" id="GO:0043565">
    <property type="term" value="F:sequence-specific DNA binding"/>
    <property type="evidence" value="ECO:0007669"/>
    <property type="project" value="InterPro"/>
</dbReference>
<dbReference type="EMBL" id="FNQN01000012">
    <property type="protein sequence ID" value="SEA77949.1"/>
    <property type="molecule type" value="Genomic_DNA"/>
</dbReference>
<protein>
    <submittedName>
        <fullName evidence="7">Sigma-54 specific transcriptional regulator, flagellar regulatory protein A</fullName>
    </submittedName>
</protein>
<dbReference type="GO" id="GO:0006355">
    <property type="term" value="P:regulation of DNA-templated transcription"/>
    <property type="evidence" value="ECO:0007669"/>
    <property type="project" value="InterPro"/>
</dbReference>
<keyword evidence="5" id="KW-0804">Transcription</keyword>
<evidence type="ECO:0000313" key="7">
    <source>
        <dbReference type="EMBL" id="SEA77949.1"/>
    </source>
</evidence>
<dbReference type="InterPro" id="IPR003593">
    <property type="entry name" value="AAA+_ATPase"/>
</dbReference>
<evidence type="ECO:0000256" key="2">
    <source>
        <dbReference type="ARBA" id="ARBA00022840"/>
    </source>
</evidence>
<dbReference type="FunFam" id="3.40.50.300:FF:000006">
    <property type="entry name" value="DNA-binding transcriptional regulator NtrC"/>
    <property type="match status" value="1"/>
</dbReference>
<evidence type="ECO:0000256" key="1">
    <source>
        <dbReference type="ARBA" id="ARBA00022741"/>
    </source>
</evidence>
<keyword evidence="7" id="KW-0966">Cell projection</keyword>
<sequence>MNLHVSHSEYLPVVAADIVMIHRGYGSWQVQSLSDRVTHWLKLEPSSIQGRSPAALFPAAVPAITTLAADVIDQRQDLTDVKLRLFPEQQEFLADIQFAGLTEDYQGQIVRISLRSESVASKQNISFHKMVGSSPAMHEVFRKIRLYAASDAAIIITGETGAGKELVAQALHAESRRHEKPFAALNCAAISEQLLESELFGHERGAFTGALREHHGYFERANGGTLFLDEIGDMPLHTQTKLLRVLEDGRVQRVGGERSHQVDVRFIGATNVPLEQAVAEKRFRSDLYHRLAVLRIHLPPLRDRAEDIPLLVELFLQQFNLRYGKNITRLTNEAIRLLQSYLWPGNIRELRNVIERVVVESETEAIGVRAFTEWIAERQKFSNSKNIIATDDNQRHLPMAIPYTQTTEKNVYNPPPNSAHQGQKVDLSADLIRQAFQASDGNLSAAARYLGVHRATLYRHLQRLNLTRQDLT</sequence>
<dbReference type="PROSITE" id="PS00688">
    <property type="entry name" value="SIGMA54_INTERACT_3"/>
    <property type="match status" value="1"/>
</dbReference>
<dbReference type="InterPro" id="IPR025662">
    <property type="entry name" value="Sigma_54_int_dom_ATP-bd_1"/>
</dbReference>
<dbReference type="PRINTS" id="PR01590">
    <property type="entry name" value="HTHFIS"/>
</dbReference>
<dbReference type="CDD" id="cd00009">
    <property type="entry name" value="AAA"/>
    <property type="match status" value="1"/>
</dbReference>
<dbReference type="InterPro" id="IPR002197">
    <property type="entry name" value="HTH_Fis"/>
</dbReference>
<dbReference type="InterPro" id="IPR002078">
    <property type="entry name" value="Sigma_54_int"/>
</dbReference>
<proteinExistence type="predicted"/>
<dbReference type="SMART" id="SM00382">
    <property type="entry name" value="AAA"/>
    <property type="match status" value="1"/>
</dbReference>
<dbReference type="InterPro" id="IPR009057">
    <property type="entry name" value="Homeodomain-like_sf"/>
</dbReference>
<dbReference type="STRING" id="37625.SAMN05660420_03159"/>
<keyword evidence="2" id="KW-0067">ATP-binding</keyword>
<dbReference type="Pfam" id="PF02954">
    <property type="entry name" value="HTH_8"/>
    <property type="match status" value="1"/>
</dbReference>
<evidence type="ECO:0000313" key="8">
    <source>
        <dbReference type="Proteomes" id="UP000199409"/>
    </source>
</evidence>
<dbReference type="InterPro" id="IPR025943">
    <property type="entry name" value="Sigma_54_int_dom_ATP-bd_2"/>
</dbReference>
<reference evidence="7 8" key="1">
    <citation type="submission" date="2016-10" db="EMBL/GenBank/DDBJ databases">
        <authorList>
            <person name="de Groot N.N."/>
        </authorList>
    </citation>
    <scope>NUCLEOTIDE SEQUENCE [LARGE SCALE GENOMIC DNA]</scope>
    <source>
        <strain evidence="7 8">DSM 7343</strain>
    </source>
</reference>
<dbReference type="InterPro" id="IPR058031">
    <property type="entry name" value="AAA_lid_NorR"/>
</dbReference>